<dbReference type="AlphaFoldDB" id="A0A8C4PXP8"/>
<dbReference type="InterPro" id="IPR051098">
    <property type="entry name" value="NeuroDiff_E-box_TFs"/>
</dbReference>
<feature type="compositionally biased region" description="Low complexity" evidence="6">
    <location>
        <begin position="297"/>
        <end position="306"/>
    </location>
</feature>
<feature type="region of interest" description="Disordered" evidence="6">
    <location>
        <begin position="575"/>
        <end position="598"/>
    </location>
</feature>
<dbReference type="GO" id="GO:0005634">
    <property type="term" value="C:nucleus"/>
    <property type="evidence" value="ECO:0007669"/>
    <property type="project" value="UniProtKB-SubCell"/>
</dbReference>
<dbReference type="CDD" id="cd18943">
    <property type="entry name" value="bHLH_E-protein_E47-like"/>
    <property type="match status" value="1"/>
</dbReference>
<dbReference type="SMART" id="SM00353">
    <property type="entry name" value="HLH"/>
    <property type="match status" value="1"/>
</dbReference>
<evidence type="ECO:0000313" key="9">
    <source>
        <dbReference type="Proteomes" id="UP000694388"/>
    </source>
</evidence>
<evidence type="ECO:0000256" key="3">
    <source>
        <dbReference type="ARBA" id="ARBA00023125"/>
    </source>
</evidence>
<feature type="region of interest" description="Disordered" evidence="6">
    <location>
        <begin position="276"/>
        <end position="321"/>
    </location>
</feature>
<feature type="compositionally biased region" description="Basic and acidic residues" evidence="6">
    <location>
        <begin position="443"/>
        <end position="477"/>
    </location>
</feature>
<dbReference type="GO" id="GO:0000978">
    <property type="term" value="F:RNA polymerase II cis-regulatory region sequence-specific DNA binding"/>
    <property type="evidence" value="ECO:0007669"/>
    <property type="project" value="TreeGrafter"/>
</dbReference>
<evidence type="ECO:0000256" key="2">
    <source>
        <dbReference type="ARBA" id="ARBA00023015"/>
    </source>
</evidence>
<evidence type="ECO:0000256" key="6">
    <source>
        <dbReference type="SAM" id="MobiDB-lite"/>
    </source>
</evidence>
<keyword evidence="2" id="KW-0805">Transcription regulation</keyword>
<keyword evidence="9" id="KW-1185">Reference proteome</keyword>
<keyword evidence="3" id="KW-0238">DNA-binding</keyword>
<accession>A0A8C4PXP8</accession>
<protein>
    <recommendedName>
        <fullName evidence="7">BHLH domain-containing protein</fullName>
    </recommendedName>
</protein>
<feature type="region of interest" description="Disordered" evidence="6">
    <location>
        <begin position="443"/>
        <end position="503"/>
    </location>
</feature>
<evidence type="ECO:0000256" key="5">
    <source>
        <dbReference type="ARBA" id="ARBA00023242"/>
    </source>
</evidence>
<dbReference type="SUPFAM" id="SSF47459">
    <property type="entry name" value="HLH, helix-loop-helix DNA-binding domain"/>
    <property type="match status" value="1"/>
</dbReference>
<dbReference type="Ensembl" id="ENSEBUT00000003695.1">
    <property type="protein sequence ID" value="ENSEBUP00000003326.1"/>
    <property type="gene ID" value="ENSEBUG00000002369.1"/>
</dbReference>
<evidence type="ECO:0000256" key="1">
    <source>
        <dbReference type="ARBA" id="ARBA00004123"/>
    </source>
</evidence>
<reference evidence="8" key="1">
    <citation type="submission" date="2025-08" db="UniProtKB">
        <authorList>
            <consortium name="Ensembl"/>
        </authorList>
    </citation>
    <scope>IDENTIFICATION</scope>
</reference>
<feature type="region of interest" description="Disordered" evidence="6">
    <location>
        <begin position="95"/>
        <end position="135"/>
    </location>
</feature>
<dbReference type="GO" id="GO:0046983">
    <property type="term" value="F:protein dimerization activity"/>
    <property type="evidence" value="ECO:0007669"/>
    <property type="project" value="InterPro"/>
</dbReference>
<keyword evidence="5" id="KW-0539">Nucleus</keyword>
<reference evidence="8" key="2">
    <citation type="submission" date="2025-09" db="UniProtKB">
        <authorList>
            <consortium name="Ensembl"/>
        </authorList>
    </citation>
    <scope>IDENTIFICATION</scope>
</reference>
<comment type="subcellular location">
    <subcellularLocation>
        <location evidence="1">Nucleus</location>
    </subcellularLocation>
</comment>
<dbReference type="PROSITE" id="PS50888">
    <property type="entry name" value="BHLH"/>
    <property type="match status" value="1"/>
</dbReference>
<evidence type="ECO:0000259" key="7">
    <source>
        <dbReference type="PROSITE" id="PS50888"/>
    </source>
</evidence>
<organism evidence="8 9">
    <name type="scientific">Eptatretus burgeri</name>
    <name type="common">Inshore hagfish</name>
    <dbReference type="NCBI Taxonomy" id="7764"/>
    <lineage>
        <taxon>Eukaryota</taxon>
        <taxon>Metazoa</taxon>
        <taxon>Chordata</taxon>
        <taxon>Craniata</taxon>
        <taxon>Vertebrata</taxon>
        <taxon>Cyclostomata</taxon>
        <taxon>Myxini</taxon>
        <taxon>Myxiniformes</taxon>
        <taxon>Myxinidae</taxon>
        <taxon>Eptatretinae</taxon>
        <taxon>Eptatretus</taxon>
    </lineage>
</organism>
<feature type="region of interest" description="Disordered" evidence="6">
    <location>
        <begin position="223"/>
        <end position="252"/>
    </location>
</feature>
<dbReference type="Proteomes" id="UP000694388">
    <property type="component" value="Unplaced"/>
</dbReference>
<name>A0A8C4PXP8_EPTBU</name>
<dbReference type="Pfam" id="PF00010">
    <property type="entry name" value="HLH"/>
    <property type="match status" value="1"/>
</dbReference>
<dbReference type="GeneTree" id="ENSGT00940000155047"/>
<dbReference type="GO" id="GO:0000981">
    <property type="term" value="F:DNA-binding transcription factor activity, RNA polymerase II-specific"/>
    <property type="evidence" value="ECO:0007669"/>
    <property type="project" value="TreeGrafter"/>
</dbReference>
<dbReference type="GO" id="GO:0000785">
    <property type="term" value="C:chromatin"/>
    <property type="evidence" value="ECO:0007669"/>
    <property type="project" value="TreeGrafter"/>
</dbReference>
<feature type="domain" description="BHLH" evidence="7">
    <location>
        <begin position="502"/>
        <end position="555"/>
    </location>
</feature>
<keyword evidence="4" id="KW-0804">Transcription</keyword>
<feature type="compositionally biased region" description="Polar residues" evidence="6">
    <location>
        <begin position="307"/>
        <end position="318"/>
    </location>
</feature>
<proteinExistence type="predicted"/>
<evidence type="ECO:0000256" key="4">
    <source>
        <dbReference type="ARBA" id="ARBA00023163"/>
    </source>
</evidence>
<dbReference type="InterPro" id="IPR036638">
    <property type="entry name" value="HLH_DNA-bd_sf"/>
</dbReference>
<dbReference type="Gene3D" id="4.10.280.10">
    <property type="entry name" value="Helix-loop-helix DNA-binding domain"/>
    <property type="match status" value="1"/>
</dbReference>
<sequence>MVEVFSHTGYRPFDSERSAEACTTTTTPTSYPPSNMECKEKGLYPMYGTEGASGSCLQAGLLPSELNMADSNTRSPTVEHTLPFYTYALGSRRLRDPSTGVAEPLRKKPRKIPPGLSSPQVYGTSTTVGSDCSRGSPGFQAKPAAAGMFPTPYYMQDGSHTSPDLWSSANGISQTGYGNGMLGTAATSHMTQAGAYGTMASHERLQGYPSPSPAEPCLGMQPGSGFARGSAAPPAYLSNTRTPPGNASEGILAARGVPTGRSQTGDALGKALQSIYPSDHTSNGFSSSPSTPPSSSPPLSGSGQWSRQSARTPSSPSYDASLHSLDRLDRLDDAIHILRSHAVGHGPGVLTAHGDVQTLLGASHGGNVDQAGAGVFSGGSRGDGRSSGLQVRPHCEDGLSMHDVLSGSLPSATSLELISGQDCFRAAMNSALQLVQSSVSPVDIKKEDGGEKDEKEMSRKSSRDDRRQDENKDEHKVMQRSRTSSSGDEDLPPEEREMKDRERRLANNARERIRVRDINEAFKELGRLCQTYLRTDKAPTKLAILQQAVHVITSLEQQVRERNLNPKVACLKQREDEKVSGVPSDSSHDHMGSALGRM</sequence>
<dbReference type="PANTHER" id="PTHR11793">
    <property type="entry name" value="BASIC HELIX-LOOP-HELIX TRANSCRIPTION FACTOR"/>
    <property type="match status" value="1"/>
</dbReference>
<dbReference type="GO" id="GO:0005667">
    <property type="term" value="C:transcription regulator complex"/>
    <property type="evidence" value="ECO:0007669"/>
    <property type="project" value="TreeGrafter"/>
</dbReference>
<dbReference type="InterPro" id="IPR011598">
    <property type="entry name" value="bHLH_dom"/>
</dbReference>
<feature type="compositionally biased region" description="Polar residues" evidence="6">
    <location>
        <begin position="117"/>
        <end position="130"/>
    </location>
</feature>
<dbReference type="FunFam" id="4.10.280.10:FF:000001">
    <property type="entry name" value="Putative transcription factor 12"/>
    <property type="match status" value="1"/>
</dbReference>
<dbReference type="PANTHER" id="PTHR11793:SF13">
    <property type="entry name" value="PROTEIN DAUGHTERLESS"/>
    <property type="match status" value="1"/>
</dbReference>
<feature type="compositionally biased region" description="Basic and acidic residues" evidence="6">
    <location>
        <begin position="493"/>
        <end position="503"/>
    </location>
</feature>
<evidence type="ECO:0000313" key="8">
    <source>
        <dbReference type="Ensembl" id="ENSEBUP00000003326.1"/>
    </source>
</evidence>